<dbReference type="InterPro" id="IPR001279">
    <property type="entry name" value="Metallo-B-lactamas"/>
</dbReference>
<name>A0A7Y4KJ46_9BACT</name>
<comment type="caution">
    <text evidence="2">The sequence shown here is derived from an EMBL/GenBank/DDBJ whole genome shotgun (WGS) entry which is preliminary data.</text>
</comment>
<dbReference type="PANTHER" id="PTHR30619:SF1">
    <property type="entry name" value="RECOMBINATION PROTEIN 2"/>
    <property type="match status" value="1"/>
</dbReference>
<evidence type="ECO:0000313" key="2">
    <source>
        <dbReference type="EMBL" id="NOK34753.1"/>
    </source>
</evidence>
<dbReference type="EMBL" id="JABFJV010000081">
    <property type="protein sequence ID" value="NOK34753.1"/>
    <property type="molecule type" value="Genomic_DNA"/>
</dbReference>
<dbReference type="RefSeq" id="WP_171435756.1">
    <property type="nucleotide sequence ID" value="NZ_JABFJV010000081.1"/>
</dbReference>
<keyword evidence="3" id="KW-1185">Reference proteome</keyword>
<keyword evidence="2" id="KW-0378">Hydrolase</keyword>
<gene>
    <name evidence="2" type="ORF">HMI49_16260</name>
</gene>
<dbReference type="InterPro" id="IPR036866">
    <property type="entry name" value="RibonucZ/Hydroxyglut_hydro"/>
</dbReference>
<evidence type="ECO:0000313" key="3">
    <source>
        <dbReference type="Proteomes" id="UP000563426"/>
    </source>
</evidence>
<accession>A0A7Y4KJ46</accession>
<dbReference type="Pfam" id="PF00753">
    <property type="entry name" value="Lactamase_B"/>
    <property type="match status" value="1"/>
</dbReference>
<dbReference type="InterPro" id="IPR052159">
    <property type="entry name" value="Competence_DNA_uptake"/>
</dbReference>
<organism evidence="2 3">
    <name type="scientific">Corallococcus exercitus</name>
    <dbReference type="NCBI Taxonomy" id="2316736"/>
    <lineage>
        <taxon>Bacteria</taxon>
        <taxon>Pseudomonadati</taxon>
        <taxon>Myxococcota</taxon>
        <taxon>Myxococcia</taxon>
        <taxon>Myxococcales</taxon>
        <taxon>Cystobacterineae</taxon>
        <taxon>Myxococcaceae</taxon>
        <taxon>Corallococcus</taxon>
    </lineage>
</organism>
<reference evidence="2 3" key="1">
    <citation type="submission" date="2020-05" db="EMBL/GenBank/DDBJ databases">
        <authorList>
            <person name="Whitworth D."/>
        </authorList>
    </citation>
    <scope>NUCLEOTIDE SEQUENCE [LARGE SCALE GENOMIC DNA]</scope>
    <source>
        <strain evidence="2 3">AB043B</strain>
    </source>
</reference>
<dbReference type="GO" id="GO:0016787">
    <property type="term" value="F:hydrolase activity"/>
    <property type="evidence" value="ECO:0007669"/>
    <property type="project" value="UniProtKB-KW"/>
</dbReference>
<evidence type="ECO:0000259" key="1">
    <source>
        <dbReference type="Pfam" id="PF00753"/>
    </source>
</evidence>
<dbReference type="AlphaFoldDB" id="A0A7Y4KJ46"/>
<sequence>MLRIEMLPAHHGDCLLVSYGDESHPKRILIDGGTRATWPTLRKRIEQLPENERHFELLIVTHIDDDHIGGILKLLQSSQLGVTFGDIWFNGWKHLFTQPPPKLRDWLGPRQGEDLSELLVKNSLPWNKLFAGEAIKVPDSGPLPIRDLDGGLRLTLLSPTREGLEKLDKKWTDTLMSQGIIPGEAAAQAKAGRNWLGAGINLADFDLNTFHPDKAEANGSSIAVLAEHEGHSILLTGDAFAPVLETNLQRLPAYDVAACKLKVDAVKIPHHASKANVSPGLLRLLSCSRYLISTNGDVFEHPDIEAVGRILTFGGHSPELFFNYRSDTTRVWDGKALKNKHGYRAHYPTAPEGGLTLDL</sequence>
<dbReference type="Gene3D" id="3.60.15.10">
    <property type="entry name" value="Ribonuclease Z/Hydroxyacylglutathione hydrolase-like"/>
    <property type="match status" value="1"/>
</dbReference>
<dbReference type="PANTHER" id="PTHR30619">
    <property type="entry name" value="DNA INTERNALIZATION/COMPETENCE PROTEIN COMEC/REC2"/>
    <property type="match status" value="1"/>
</dbReference>
<dbReference type="Proteomes" id="UP000563426">
    <property type="component" value="Unassembled WGS sequence"/>
</dbReference>
<protein>
    <submittedName>
        <fullName evidence="2">MBL fold metallo-hydrolase</fullName>
    </submittedName>
</protein>
<feature type="domain" description="Metallo-beta-lactamase" evidence="1">
    <location>
        <begin position="26"/>
        <end position="80"/>
    </location>
</feature>
<proteinExistence type="predicted"/>
<dbReference type="SUPFAM" id="SSF56281">
    <property type="entry name" value="Metallo-hydrolase/oxidoreductase"/>
    <property type="match status" value="1"/>
</dbReference>